<keyword evidence="5 8" id="KW-0812">Transmembrane</keyword>
<feature type="transmembrane region" description="Helical" evidence="8">
    <location>
        <begin position="275"/>
        <end position="292"/>
    </location>
</feature>
<dbReference type="Proteomes" id="UP001162087">
    <property type="component" value="Chromosome 15"/>
</dbReference>
<feature type="transmembrane region" description="Helical" evidence="8">
    <location>
        <begin position="184"/>
        <end position="202"/>
    </location>
</feature>
<keyword evidence="6 8" id="KW-1133">Transmembrane helix</keyword>
<evidence type="ECO:0000256" key="9">
    <source>
        <dbReference type="SAM" id="MobiDB-lite"/>
    </source>
</evidence>
<dbReference type="GO" id="GO:0022857">
    <property type="term" value="F:transmembrane transporter activity"/>
    <property type="evidence" value="ECO:0007669"/>
    <property type="project" value="UniProtKB-UniRule"/>
</dbReference>
<comment type="subcellular location">
    <subcellularLocation>
        <location evidence="2 8">Cell membrane</location>
        <topology evidence="2 8">Multi-pass membrane protein</topology>
    </subcellularLocation>
</comment>
<feature type="transmembrane region" description="Helical" evidence="8">
    <location>
        <begin position="84"/>
        <end position="106"/>
    </location>
</feature>
<evidence type="ECO:0000256" key="5">
    <source>
        <dbReference type="ARBA" id="ARBA00022692"/>
    </source>
</evidence>
<dbReference type="AlphaFoldDB" id="A0AA35NNA6"/>
<dbReference type="PANTHER" id="PTHR12385:SF4">
    <property type="entry name" value="PROTEIN PNS1"/>
    <property type="match status" value="1"/>
</dbReference>
<sequence length="540" mass="60288">MSSNEKYERPPQPPPSYDPNRRPPSSSENSAVPNAANEGQTPYHFRQDQYYNLNSKTSGAPIGSFDEAFPTENDNKPKWNDWPFTILFLCTVGGFIAIAAITLRAWSQTYSSTGSGIYDGVNTGTLNTNAAILLVFVCIIALVFSVLGLTLCRIFPKQFIYCGMIINLVAALGTAIMYMSLKYWSAGIVFLIFTFMTAWCYWCMRSRIPLSVVVLKVVVDAMKKCPQILFVSFVGAIVASAFGFLFSAVIVATYVKYDPSSSNSGCDVSGGGCSHSKLIGVLVVVFFCGYYISEVIRNVIHCVISGVFGSWYYMSKSDQGMPRWPAFGALKRAMTYSFGSICFGSLLVALIELFQQVLRLIRQDVTSNGGGKIAVQILFMVFDWIIGFLRWLAEYFNHYAYSFIALYGKPYLRAAKETWHMLREKGMDALINDNLINIALGLFAMFASYMTALFTFLYLRFTSPQYNSNGAYNGALMAFSFVIALQICNIATEAIRSGTATFFVALGNDPEVFHHSYPHRFDEIFRAYPDVLRKLSHQNV</sequence>
<dbReference type="PANTHER" id="PTHR12385">
    <property type="entry name" value="CHOLINE TRANSPORTER-LIKE (SLC FAMILY 44)"/>
    <property type="match status" value="1"/>
</dbReference>
<dbReference type="Pfam" id="PF04515">
    <property type="entry name" value="Choline_transpo"/>
    <property type="match status" value="1"/>
</dbReference>
<feature type="transmembrane region" description="Helical" evidence="8">
    <location>
        <begin position="126"/>
        <end position="152"/>
    </location>
</feature>
<feature type="region of interest" description="Disordered" evidence="9">
    <location>
        <begin position="1"/>
        <end position="40"/>
    </location>
</feature>
<dbReference type="EMBL" id="OX365910">
    <property type="protein sequence ID" value="CAI4051741.1"/>
    <property type="molecule type" value="Genomic_DNA"/>
</dbReference>
<comment type="function">
    <text evidence="1 8">Probably involved in transport through the plasma membrane.</text>
</comment>
<comment type="similarity">
    <text evidence="3 8">Belongs to the CTL (choline transporter-like) family.</text>
</comment>
<reference evidence="10" key="1">
    <citation type="submission" date="2022-10" db="EMBL/GenBank/DDBJ databases">
        <authorList>
            <person name="Byrne P K."/>
        </authorList>
    </citation>
    <scope>NUCLEOTIDE SEQUENCE</scope>
    <source>
        <strain evidence="10">IFO1802</strain>
    </source>
</reference>
<evidence type="ECO:0000256" key="6">
    <source>
        <dbReference type="ARBA" id="ARBA00022989"/>
    </source>
</evidence>
<evidence type="ECO:0000313" key="11">
    <source>
        <dbReference type="Proteomes" id="UP001162087"/>
    </source>
</evidence>
<evidence type="ECO:0000256" key="3">
    <source>
        <dbReference type="ARBA" id="ARBA00007168"/>
    </source>
</evidence>
<protein>
    <recommendedName>
        <fullName evidence="4 8">Protein PNS1</fullName>
    </recommendedName>
</protein>
<gene>
    <name evidence="10" type="primary">SKDI15G3080</name>
    <name evidence="10" type="ORF">SKDI_15G3080</name>
</gene>
<feature type="transmembrane region" description="Helical" evidence="8">
    <location>
        <begin position="373"/>
        <end position="392"/>
    </location>
</feature>
<dbReference type="InterPro" id="IPR007603">
    <property type="entry name" value="Choline_transptr-like"/>
</dbReference>
<evidence type="ECO:0000256" key="4">
    <source>
        <dbReference type="ARBA" id="ARBA00015388"/>
    </source>
</evidence>
<evidence type="ECO:0000313" key="10">
    <source>
        <dbReference type="EMBL" id="CAI4051741.1"/>
    </source>
</evidence>
<organism evidence="10 11">
    <name type="scientific">Saccharomyces kudriavzevii (strain ATCC MYA-4449 / AS 2.2408 / CBS 8840 / NBRC 1802 / NCYC 2889)</name>
    <name type="common">Yeast</name>
    <dbReference type="NCBI Taxonomy" id="226230"/>
    <lineage>
        <taxon>Eukaryota</taxon>
        <taxon>Fungi</taxon>
        <taxon>Dikarya</taxon>
        <taxon>Ascomycota</taxon>
        <taxon>Saccharomycotina</taxon>
        <taxon>Saccharomycetes</taxon>
        <taxon>Saccharomycetales</taxon>
        <taxon>Saccharomycetaceae</taxon>
        <taxon>Saccharomyces</taxon>
    </lineage>
</organism>
<feature type="transmembrane region" description="Helical" evidence="8">
    <location>
        <begin position="228"/>
        <end position="255"/>
    </location>
</feature>
<dbReference type="RefSeq" id="XP_056085168.1">
    <property type="nucleotide sequence ID" value="XM_056231339.1"/>
</dbReference>
<feature type="transmembrane region" description="Helical" evidence="8">
    <location>
        <begin position="435"/>
        <end position="459"/>
    </location>
</feature>
<evidence type="ECO:0000256" key="2">
    <source>
        <dbReference type="ARBA" id="ARBA00004651"/>
    </source>
</evidence>
<keyword evidence="11" id="KW-1185">Reference proteome</keyword>
<proteinExistence type="inferred from homology"/>
<evidence type="ECO:0000256" key="7">
    <source>
        <dbReference type="ARBA" id="ARBA00023136"/>
    </source>
</evidence>
<accession>A0AA35NNA6</accession>
<keyword evidence="7 8" id="KW-0472">Membrane</keyword>
<feature type="transmembrane region" description="Helical" evidence="8">
    <location>
        <begin position="159"/>
        <end position="178"/>
    </location>
</feature>
<evidence type="ECO:0000256" key="8">
    <source>
        <dbReference type="RuleBase" id="RU368066"/>
    </source>
</evidence>
<feature type="transmembrane region" description="Helical" evidence="8">
    <location>
        <begin position="334"/>
        <end position="353"/>
    </location>
</feature>
<evidence type="ECO:0000256" key="1">
    <source>
        <dbReference type="ARBA" id="ARBA00002957"/>
    </source>
</evidence>
<feature type="transmembrane region" description="Helical" evidence="8">
    <location>
        <begin position="471"/>
        <end position="492"/>
    </location>
</feature>
<dbReference type="GeneID" id="80927193"/>
<name>A0AA35NNA6_SACK1</name>
<dbReference type="GO" id="GO:0005886">
    <property type="term" value="C:plasma membrane"/>
    <property type="evidence" value="ECO:0007669"/>
    <property type="project" value="UniProtKB-SubCell"/>
</dbReference>